<comment type="caution">
    <text evidence="1">The sequence shown here is derived from an EMBL/GenBank/DDBJ whole genome shotgun (WGS) entry which is preliminary data.</text>
</comment>
<proteinExistence type="predicted"/>
<evidence type="ECO:0000313" key="1">
    <source>
        <dbReference type="EMBL" id="KKU03318.1"/>
    </source>
</evidence>
<organism evidence="1 2">
    <name type="scientific">Candidatus Amesbacteria bacterium GW2011_GWC2_45_19</name>
    <dbReference type="NCBI Taxonomy" id="1618366"/>
    <lineage>
        <taxon>Bacteria</taxon>
        <taxon>Candidatus Amesiibacteriota</taxon>
    </lineage>
</organism>
<sequence length="56" mass="6492">MLMPAIAVFIGVLVDRAKTMRPVIIGLLAFVLYFDLRGFPRRHHSDLEIRLPLFRV</sequence>
<dbReference type="AlphaFoldDB" id="A0A0G1PD11"/>
<gene>
    <name evidence="1" type="ORF">UX05_C0002G0074</name>
</gene>
<reference evidence="1 2" key="1">
    <citation type="journal article" date="2015" name="Nature">
        <title>rRNA introns, odd ribosomes, and small enigmatic genomes across a large radiation of phyla.</title>
        <authorList>
            <person name="Brown C.T."/>
            <person name="Hug L.A."/>
            <person name="Thomas B.C."/>
            <person name="Sharon I."/>
            <person name="Castelle C.J."/>
            <person name="Singh A."/>
            <person name="Wilkins M.J."/>
            <person name="Williams K.H."/>
            <person name="Banfield J.F."/>
        </authorList>
    </citation>
    <scope>NUCLEOTIDE SEQUENCE [LARGE SCALE GENOMIC DNA]</scope>
</reference>
<dbReference type="EMBL" id="LCKS01000002">
    <property type="protein sequence ID" value="KKU03318.1"/>
    <property type="molecule type" value="Genomic_DNA"/>
</dbReference>
<dbReference type="Proteomes" id="UP000034264">
    <property type="component" value="Unassembled WGS sequence"/>
</dbReference>
<protein>
    <submittedName>
        <fullName evidence="1">Uncharacterized protein</fullName>
    </submittedName>
</protein>
<evidence type="ECO:0000313" key="2">
    <source>
        <dbReference type="Proteomes" id="UP000034264"/>
    </source>
</evidence>
<name>A0A0G1PD11_9BACT</name>
<accession>A0A0G1PD11</accession>